<dbReference type="InterPro" id="IPR003595">
    <property type="entry name" value="Tyr_Pase_cat"/>
</dbReference>
<dbReference type="Gene3D" id="3.40.250.10">
    <property type="entry name" value="Rhodanese-like domain"/>
    <property type="match status" value="1"/>
</dbReference>
<dbReference type="PRINTS" id="PR00700">
    <property type="entry name" value="PRTYPHPHTASE"/>
</dbReference>
<dbReference type="SUPFAM" id="SSF52821">
    <property type="entry name" value="Rhodanese/Cell cycle control phosphatase"/>
    <property type="match status" value="1"/>
</dbReference>
<feature type="coiled-coil region" evidence="3">
    <location>
        <begin position="951"/>
        <end position="1009"/>
    </location>
</feature>
<dbReference type="EC" id="3.1.3.48" evidence="2"/>
<keyword evidence="3" id="KW-0175">Coiled coil</keyword>
<dbReference type="SMART" id="SM00404">
    <property type="entry name" value="PTPc_motif"/>
    <property type="match status" value="1"/>
</dbReference>
<proteinExistence type="inferred from homology"/>
<feature type="region of interest" description="Disordered" evidence="4">
    <location>
        <begin position="173"/>
        <end position="196"/>
    </location>
</feature>
<dbReference type="CDD" id="cd18533">
    <property type="entry name" value="PTP_fungal"/>
    <property type="match status" value="1"/>
</dbReference>
<dbReference type="PROSITE" id="PS50056">
    <property type="entry name" value="TYR_PHOSPHATASE_2"/>
    <property type="match status" value="1"/>
</dbReference>
<feature type="region of interest" description="Disordered" evidence="4">
    <location>
        <begin position="1148"/>
        <end position="1184"/>
    </location>
</feature>
<comment type="similarity">
    <text evidence="1">Belongs to the protein-tyrosine phosphatase family. Non-receptor class subfamily.</text>
</comment>
<dbReference type="Gene3D" id="3.90.190.10">
    <property type="entry name" value="Protein tyrosine phosphatase superfamily"/>
    <property type="match status" value="1"/>
</dbReference>
<dbReference type="PROSITE" id="PS00383">
    <property type="entry name" value="TYR_PHOSPHATASE_1"/>
    <property type="match status" value="1"/>
</dbReference>
<dbReference type="PANTHER" id="PTHR19134">
    <property type="entry name" value="RECEPTOR-TYPE TYROSINE-PROTEIN PHOSPHATASE"/>
    <property type="match status" value="1"/>
</dbReference>
<dbReference type="Pfam" id="PF00102">
    <property type="entry name" value="Y_phosphatase"/>
    <property type="match status" value="1"/>
</dbReference>
<dbReference type="AlphaFoldDB" id="A0AAF0EFH6"/>
<evidence type="ECO:0000313" key="8">
    <source>
        <dbReference type="EMBL" id="WFD24690.1"/>
    </source>
</evidence>
<accession>A0AAF0EFH6</accession>
<feature type="domain" description="Rhodanese" evidence="7">
    <location>
        <begin position="32"/>
        <end position="164"/>
    </location>
</feature>
<dbReference type="GO" id="GO:0004725">
    <property type="term" value="F:protein tyrosine phosphatase activity"/>
    <property type="evidence" value="ECO:0007669"/>
    <property type="project" value="UniProtKB-EC"/>
</dbReference>
<evidence type="ECO:0000259" key="5">
    <source>
        <dbReference type="PROSITE" id="PS50055"/>
    </source>
</evidence>
<dbReference type="SMART" id="SM00194">
    <property type="entry name" value="PTPc"/>
    <property type="match status" value="1"/>
</dbReference>
<dbReference type="InterPro" id="IPR001763">
    <property type="entry name" value="Rhodanese-like_dom"/>
</dbReference>
<dbReference type="InterPro" id="IPR016130">
    <property type="entry name" value="Tyr_Pase_AS"/>
</dbReference>
<dbReference type="InterPro" id="IPR000387">
    <property type="entry name" value="Tyr_Pase_dom"/>
</dbReference>
<evidence type="ECO:0000256" key="1">
    <source>
        <dbReference type="ARBA" id="ARBA00009649"/>
    </source>
</evidence>
<dbReference type="PROSITE" id="PS50206">
    <property type="entry name" value="RHODANESE_3"/>
    <property type="match status" value="1"/>
</dbReference>
<sequence>MPPPVDGDRYRMITPKFLYDLMRMHAPDEFGTPEHVLVLDIRPPTSFGRCHIKASVNVCAPTTLLRRPEFTIERIEDQLISNGTMEEKFRDWHQFTKHDAPQSWIVVLDTDSTKPTSMGRSSAGGGGPSLLGLLRKFDSAGYKGQLCWLMGGFVAYSRWPPAADDIEWSPVTQEINTPPSLTTGSRNQPGSQLGLPPRGPVLALSGCMGHTGGHAVNPFFDNIRQNLELSCGITDIVPLELSLSDSELNRLPRFLRDLAMMDGQTRAKYLAERFFDIEKKEQSRMQSVMQRHAFESSTNSSANPPEVLISSRAVYPKTPTERAVPPGAFPLSITAAIERGSDHRYRNFWTFEHSRVTLECQPNQSKYINASFINPLRYLGGHGVYIATQAPLPSTFSVFWSVIWEYNIETIVMLAREEEAGRIKCDNYWDTLTVEPFQVCVLERKIFSSEELQALNRPTSTMNQSQSMVIIQRTLEVRNLSEPSAAPRHITHYQYVAWPDHSVPDSPLGLLALNKLVHEKRTNLSDPIVVHCSAGIGRTGAYIIIDAVSSFLRHVRSALDKRDQQPVIPSERQCWGSPTDLIYEATMVMREQRMSMIETVRHMLPSADGSLMNMWATDALHTLQYRIYPRLVGKPVSDLPALAAQGDEALEHMAVLLHECDDLLEFEQAEQACRGYQDILPTQEVQDIENCMFNYKLAVEAVHVLQRDRSTGDPDRTMVDEIETKLPATNSTWDEERENLEKTHTDMLAAMKAAHAQELARVVEEHRASNEELFTTHAAELAQAYSGRATELEDLRAENEAALASSSKKYEEKLAHNIVMQQQAASLHAADVQCHKQAHEVTWQKTHQLGSAMALLASTMERNASQLTGIRHRMEAYEAYVERLGKSHNEASEAHASLLVAHHTLLSEHEQAAKRLSELQAMVTERDERVAETQARWEQAQTALEQSDKDRMAKSERLADAESHLAELQSELERSTQVQANVDQILQQLSASEAHVKDLQKQLKSLELVKAERAQWAGEVHELQKMLSMYKSSASHAEQEQERVKEHMEKLQTEFYVMEQALVEREAEIRALKESKRRYAEQIRAERAEHAAKREADQNTASLTQRVADLELELSAKASEIEEADTRMLLVMKENKRLAAQVKALRNESKRALQDVTNSRAPTGSPDKRDASLPNRLARLRPVS</sequence>
<feature type="domain" description="Tyrosine-protein phosphatase" evidence="5">
    <location>
        <begin position="343"/>
        <end position="599"/>
    </location>
</feature>
<reference evidence="8" key="1">
    <citation type="submission" date="2023-03" db="EMBL/GenBank/DDBJ databases">
        <title>Mating type loci evolution in Malassezia.</title>
        <authorList>
            <person name="Coelho M.A."/>
        </authorList>
    </citation>
    <scope>NUCLEOTIDE SEQUENCE</scope>
    <source>
        <strain evidence="8">CBS 12830</strain>
    </source>
</reference>
<dbReference type="InterPro" id="IPR029021">
    <property type="entry name" value="Prot-tyrosine_phosphatase-like"/>
</dbReference>
<evidence type="ECO:0000259" key="6">
    <source>
        <dbReference type="PROSITE" id="PS50056"/>
    </source>
</evidence>
<name>A0AAF0EFH6_9BASI</name>
<protein>
    <recommendedName>
        <fullName evidence="2">protein-tyrosine-phosphatase</fullName>
        <ecNumber evidence="2">3.1.3.48</ecNumber>
    </recommendedName>
</protein>
<keyword evidence="8" id="KW-0378">Hydrolase</keyword>
<feature type="domain" description="Tyrosine specific protein phosphatases" evidence="6">
    <location>
        <begin position="508"/>
        <end position="604"/>
    </location>
</feature>
<evidence type="ECO:0000259" key="7">
    <source>
        <dbReference type="PROSITE" id="PS50206"/>
    </source>
</evidence>
<evidence type="ECO:0000313" key="9">
    <source>
        <dbReference type="Proteomes" id="UP001214415"/>
    </source>
</evidence>
<dbReference type="SUPFAM" id="SSF52799">
    <property type="entry name" value="(Phosphotyrosine protein) phosphatases II"/>
    <property type="match status" value="1"/>
</dbReference>
<feature type="compositionally biased region" description="Polar residues" evidence="4">
    <location>
        <begin position="173"/>
        <end position="191"/>
    </location>
</feature>
<evidence type="ECO:0000256" key="2">
    <source>
        <dbReference type="ARBA" id="ARBA00013064"/>
    </source>
</evidence>
<gene>
    <name evidence="8" type="ORF">MEQU1_003393</name>
</gene>
<dbReference type="InterPro" id="IPR036873">
    <property type="entry name" value="Rhodanese-like_dom_sf"/>
</dbReference>
<dbReference type="EMBL" id="CP119906">
    <property type="protein sequence ID" value="WFD24690.1"/>
    <property type="molecule type" value="Genomic_DNA"/>
</dbReference>
<dbReference type="InterPro" id="IPR000242">
    <property type="entry name" value="PTP_cat"/>
</dbReference>
<dbReference type="Proteomes" id="UP001214415">
    <property type="component" value="Chromosome 7"/>
</dbReference>
<evidence type="ECO:0000256" key="4">
    <source>
        <dbReference type="SAM" id="MobiDB-lite"/>
    </source>
</evidence>
<keyword evidence="9" id="KW-1185">Reference proteome</keyword>
<dbReference type="InterPro" id="IPR050348">
    <property type="entry name" value="Protein-Tyr_Phosphatase"/>
</dbReference>
<dbReference type="PANTHER" id="PTHR19134:SF561">
    <property type="entry name" value="PROTEIN TYROSINE PHOSPHATASE 36E, ISOFORM A"/>
    <property type="match status" value="1"/>
</dbReference>
<evidence type="ECO:0000256" key="3">
    <source>
        <dbReference type="SAM" id="Coils"/>
    </source>
</evidence>
<dbReference type="PROSITE" id="PS50055">
    <property type="entry name" value="TYR_PHOSPHATASE_PTP"/>
    <property type="match status" value="1"/>
</dbReference>
<organism evidence="8 9">
    <name type="scientific">Malassezia equina</name>
    <dbReference type="NCBI Taxonomy" id="1381935"/>
    <lineage>
        <taxon>Eukaryota</taxon>
        <taxon>Fungi</taxon>
        <taxon>Dikarya</taxon>
        <taxon>Basidiomycota</taxon>
        <taxon>Ustilaginomycotina</taxon>
        <taxon>Malasseziomycetes</taxon>
        <taxon>Malasseziales</taxon>
        <taxon>Malasseziaceae</taxon>
        <taxon>Malassezia</taxon>
    </lineage>
</organism>